<sequence length="545" mass="61234">MDHDRMDTRPAAGMILINDRGEVRVREKRWSRLLATLERCSPPLPAQEPTTYEHGPKTNISAHVKIKDGDIMSSGPTRARSSTILVSSCPTHSSVPARYYHPLTLVLLDPGGDNHPGGRVSKSRKLSIDGEDDPSAQWGKHQVEYVKPVKISPLPLHEQDLLYGSDQWTSNGAGTSDRGTDTATRIPPLRHHSGHFRHKMAELWDPHPQYEFTAFGRQLHLLLERDSSFVAPDLQVTDRNVCSSTNTRFLRCICGILLLRGSHGFQELVGRKYLPCEERAEFLDLFTSSHGVMVRASLHTLTDYTMTLSYKLHHSGTKQGSSLTLTDYTMTLSYKLHHSGTKQGSSLTLTDYTMTLSYKLHHSGTQQGSSLTMTDYTMTLSYKLHHSGTKQGSSPTLTDYTMTLSYKLHHSGTKQGSSPTLILSAIYRATTVPQPVEALYTYIVTHVWHNFTTREHPGLKPDGCFYRGRVKGDSQSTVAVNLCHGMILKFEEPFTKQLTVYADLCDKITRGITMEKSEEGRLALRRRRFNLAKRCFIRINFGCSV</sequence>
<evidence type="ECO:0008006" key="3">
    <source>
        <dbReference type="Google" id="ProtNLM"/>
    </source>
</evidence>
<name>A0A7R9JWS8_TIMGE</name>
<dbReference type="AlphaFoldDB" id="A0A7R9JWS8"/>
<proteinExistence type="predicted"/>
<evidence type="ECO:0000256" key="1">
    <source>
        <dbReference type="SAM" id="MobiDB-lite"/>
    </source>
</evidence>
<gene>
    <name evidence="2" type="ORF">TGEB3V08_LOCUS4815</name>
</gene>
<feature type="region of interest" description="Disordered" evidence="1">
    <location>
        <begin position="167"/>
        <end position="191"/>
    </location>
</feature>
<dbReference type="EMBL" id="OE840708">
    <property type="protein sequence ID" value="CAD7592157.1"/>
    <property type="molecule type" value="Genomic_DNA"/>
</dbReference>
<reference evidence="2" key="1">
    <citation type="submission" date="2020-11" db="EMBL/GenBank/DDBJ databases">
        <authorList>
            <person name="Tran Van P."/>
        </authorList>
    </citation>
    <scope>NUCLEOTIDE SEQUENCE</scope>
</reference>
<organism evidence="2">
    <name type="scientific">Timema genevievae</name>
    <name type="common">Walking stick</name>
    <dbReference type="NCBI Taxonomy" id="629358"/>
    <lineage>
        <taxon>Eukaryota</taxon>
        <taxon>Metazoa</taxon>
        <taxon>Ecdysozoa</taxon>
        <taxon>Arthropoda</taxon>
        <taxon>Hexapoda</taxon>
        <taxon>Insecta</taxon>
        <taxon>Pterygota</taxon>
        <taxon>Neoptera</taxon>
        <taxon>Polyneoptera</taxon>
        <taxon>Phasmatodea</taxon>
        <taxon>Timematodea</taxon>
        <taxon>Timematoidea</taxon>
        <taxon>Timematidae</taxon>
        <taxon>Timema</taxon>
    </lineage>
</organism>
<evidence type="ECO:0000313" key="2">
    <source>
        <dbReference type="EMBL" id="CAD7592157.1"/>
    </source>
</evidence>
<feature type="region of interest" description="Disordered" evidence="1">
    <location>
        <begin position="112"/>
        <end position="136"/>
    </location>
</feature>
<protein>
    <recommendedName>
        <fullName evidence="3">Peptidase M12B propeptide domain-containing protein</fullName>
    </recommendedName>
</protein>
<accession>A0A7R9JWS8</accession>